<sequence length="1062" mass="116469">MEFFNKLLNRPSTKPAICHASLEQQQSSEEAQLSRWFSAEGQTSPTADHRQQHQLLPQARGNKPESGEAAAAPSGSGPSSLSSASSFQSLASLSLSSKSSSGICADSAPGSPEEEPRPLSPPQPQIGNRSQNELDDRSYTNAGDISGLDGLISACAGIDLNSGSGNASTSSEANLTDHEPSFASAADDTLEADLDKTKILHEDQDQQQQKQQQPADSEPVDEHERIQAFRTCPALPEKQLIQDVKGDDHLQEQKTSATLSDESTLSSSSEPTVLLRTSDRQQQGASIALDTGAGAEFKSALSSFAPICKTTSQAKANTEAISKFAGCGTSQTSFGHDSSDVSFVEVENFNIPEQIAFAAQEETVSSAIPGLSGNPNSSIPTRTEASACSQVVETNSPENFVDQATEAVSPTKTRIVSSSEIEGCEEREIDTPQENHTFEQSNSIGGGDFEKIKGSVNSIIVVDPNQDRAQKENLLNESQIVSVRGGISNTQDFPESDPESCSREHRRLGSSHEAALKDQSIRLNSVSDARVANNSRDQIIKSTLGTSPAKISFSASVTEDYYTLNSLTSEVVASTPLLVKKLTNSTPPQSPTVKGTLFTQETNVSFKDKDSSSSQEEKPGLDKTTTANGSVEKSCENSGCVHKENLETTELLNNSVNLLPNPEPDYEAFKPQQQSTTLPLPNHCEFEVLEEAALQVHKDIESSFKIEESEQFVSATTDLFGDPAAFDFLDQVGSRNGRRGKRYDSLYMKFDPLAERASMLPQKNVSNSPAVQEDEIEKDTRTEIPMADVNTPKKNPALAAIDRLLFYSPMSQSVTPESKTPDVKEEKEEAEKEESSTVPLVDEKMAKELELVRSTMLQLEEDLRVNQDQSEKQKLAYEEKMSQLQVKLTQEVKCKEQMTVVVEEYEKSISRLIAEREKDRNNFEIEKAKLQEELQVANQHLSNTEAAFSDVHTKYERLKNVISAYKSNEAVLKDSIIENQETIKTLENRYEQLKSHAMAQLEKANLELSAIKKQNEAETVKLKAMVRKAELKSKSLEETVEQKTKENKELTQIIDEMIARVE</sequence>
<gene>
    <name evidence="1" type="ORF">QAD02_020199</name>
</gene>
<dbReference type="Proteomes" id="UP001239111">
    <property type="component" value="Chromosome 1"/>
</dbReference>
<protein>
    <submittedName>
        <fullName evidence="1">Uncharacterized protein</fullName>
    </submittedName>
</protein>
<organism evidence="1 2">
    <name type="scientific">Eretmocerus hayati</name>
    <dbReference type="NCBI Taxonomy" id="131215"/>
    <lineage>
        <taxon>Eukaryota</taxon>
        <taxon>Metazoa</taxon>
        <taxon>Ecdysozoa</taxon>
        <taxon>Arthropoda</taxon>
        <taxon>Hexapoda</taxon>
        <taxon>Insecta</taxon>
        <taxon>Pterygota</taxon>
        <taxon>Neoptera</taxon>
        <taxon>Endopterygota</taxon>
        <taxon>Hymenoptera</taxon>
        <taxon>Apocrita</taxon>
        <taxon>Proctotrupomorpha</taxon>
        <taxon>Chalcidoidea</taxon>
        <taxon>Aphelinidae</taxon>
        <taxon>Aphelininae</taxon>
        <taxon>Eretmocerus</taxon>
    </lineage>
</organism>
<keyword evidence="2" id="KW-1185">Reference proteome</keyword>
<name>A0ACC2PLT9_9HYME</name>
<reference evidence="1" key="1">
    <citation type="submission" date="2023-04" db="EMBL/GenBank/DDBJ databases">
        <title>A chromosome-level genome assembly of the parasitoid wasp Eretmocerus hayati.</title>
        <authorList>
            <person name="Zhong Y."/>
            <person name="Liu S."/>
            <person name="Liu Y."/>
        </authorList>
    </citation>
    <scope>NUCLEOTIDE SEQUENCE</scope>
    <source>
        <strain evidence="1">ZJU_SS_LIU_2023</strain>
    </source>
</reference>
<accession>A0ACC2PLT9</accession>
<evidence type="ECO:0000313" key="1">
    <source>
        <dbReference type="EMBL" id="KAJ8684407.1"/>
    </source>
</evidence>
<proteinExistence type="predicted"/>
<dbReference type="EMBL" id="CM056741">
    <property type="protein sequence ID" value="KAJ8684407.1"/>
    <property type="molecule type" value="Genomic_DNA"/>
</dbReference>
<evidence type="ECO:0000313" key="2">
    <source>
        <dbReference type="Proteomes" id="UP001239111"/>
    </source>
</evidence>
<comment type="caution">
    <text evidence="1">The sequence shown here is derived from an EMBL/GenBank/DDBJ whole genome shotgun (WGS) entry which is preliminary data.</text>
</comment>